<accession>A0A2H3ASB5</accession>
<dbReference type="EMBL" id="KZ293474">
    <property type="protein sequence ID" value="PBK61669.1"/>
    <property type="molecule type" value="Genomic_DNA"/>
</dbReference>
<reference evidence="2" key="1">
    <citation type="journal article" date="2017" name="Nat. Ecol. Evol.">
        <title>Genome expansion and lineage-specific genetic innovations in the forest pathogenic fungi Armillaria.</title>
        <authorList>
            <person name="Sipos G."/>
            <person name="Prasanna A.N."/>
            <person name="Walter M.C."/>
            <person name="O'Connor E."/>
            <person name="Balint B."/>
            <person name="Krizsan K."/>
            <person name="Kiss B."/>
            <person name="Hess J."/>
            <person name="Varga T."/>
            <person name="Slot J."/>
            <person name="Riley R."/>
            <person name="Boka B."/>
            <person name="Rigling D."/>
            <person name="Barry K."/>
            <person name="Lee J."/>
            <person name="Mihaltcheva S."/>
            <person name="LaButti K."/>
            <person name="Lipzen A."/>
            <person name="Waldron R."/>
            <person name="Moloney N.M."/>
            <person name="Sperisen C."/>
            <person name="Kredics L."/>
            <person name="Vagvoelgyi C."/>
            <person name="Patrignani A."/>
            <person name="Fitzpatrick D."/>
            <person name="Nagy I."/>
            <person name="Doyle S."/>
            <person name="Anderson J.B."/>
            <person name="Grigoriev I.V."/>
            <person name="Gueldener U."/>
            <person name="Muensterkoetter M."/>
            <person name="Nagy L.G."/>
        </authorList>
    </citation>
    <scope>NUCLEOTIDE SEQUENCE [LARGE SCALE GENOMIC DNA]</scope>
    <source>
        <strain evidence="2">28-4</strain>
    </source>
</reference>
<organism evidence="1 2">
    <name type="scientific">Armillaria solidipes</name>
    <dbReference type="NCBI Taxonomy" id="1076256"/>
    <lineage>
        <taxon>Eukaryota</taxon>
        <taxon>Fungi</taxon>
        <taxon>Dikarya</taxon>
        <taxon>Basidiomycota</taxon>
        <taxon>Agaricomycotina</taxon>
        <taxon>Agaricomycetes</taxon>
        <taxon>Agaricomycetidae</taxon>
        <taxon>Agaricales</taxon>
        <taxon>Marasmiineae</taxon>
        <taxon>Physalacriaceae</taxon>
        <taxon>Armillaria</taxon>
    </lineage>
</organism>
<dbReference type="Proteomes" id="UP000218334">
    <property type="component" value="Unassembled WGS sequence"/>
</dbReference>
<keyword evidence="2" id="KW-1185">Reference proteome</keyword>
<sequence>MLFRRECSAPTIFNEANPGHELSRYLQDLEALFTHFSITNNAEKKKWLTHYLGIAVADFWESLTEFNDAAIIGKYACKVSSLAELGTYYREFYPKAQFLESKKQLSGSEASNLFSKGFPDNVWEEIICHLQIKLPDHFPSDLYALNEIYEAAQFKGEKIGPLKCAAKSIALWSILPIVDHQLKVKCIIDLGSQVISMSEAVCHRLGLTYNPTVIIDMQSANGTLNSSLRLAQNVVFLFRDITLYLQSIVQNYVNQDQTITIHDPNMGKTATIPTRPRGH</sequence>
<evidence type="ECO:0000313" key="2">
    <source>
        <dbReference type="Proteomes" id="UP000218334"/>
    </source>
</evidence>
<protein>
    <submittedName>
        <fullName evidence="1">Uncharacterized protein</fullName>
    </submittedName>
</protein>
<dbReference type="STRING" id="1076256.A0A2H3ASB5"/>
<evidence type="ECO:0000313" key="1">
    <source>
        <dbReference type="EMBL" id="PBK61669.1"/>
    </source>
</evidence>
<proteinExistence type="predicted"/>
<gene>
    <name evidence="1" type="ORF">ARMSODRAFT_990641</name>
</gene>
<name>A0A2H3ASB5_9AGAR</name>
<dbReference type="AlphaFoldDB" id="A0A2H3ASB5"/>